<dbReference type="InterPro" id="IPR021899">
    <property type="entry name" value="DUF3511"/>
</dbReference>
<reference evidence="1 2" key="1">
    <citation type="journal article" date="2023" name="G3 (Bethesda)">
        <title>A chromosome-length genome assembly and annotation of blackberry (Rubus argutus, cv. 'Hillquist').</title>
        <authorList>
            <person name="Bruna T."/>
            <person name="Aryal R."/>
            <person name="Dudchenko O."/>
            <person name="Sargent D.J."/>
            <person name="Mead D."/>
            <person name="Buti M."/>
            <person name="Cavallini A."/>
            <person name="Hytonen T."/>
            <person name="Andres J."/>
            <person name="Pham M."/>
            <person name="Weisz D."/>
            <person name="Mascagni F."/>
            <person name="Usai G."/>
            <person name="Natali L."/>
            <person name="Bassil N."/>
            <person name="Fernandez G.E."/>
            <person name="Lomsadze A."/>
            <person name="Armour M."/>
            <person name="Olukolu B."/>
            <person name="Poorten T."/>
            <person name="Britton C."/>
            <person name="Davik J."/>
            <person name="Ashrafi H."/>
            <person name="Aiden E.L."/>
            <person name="Borodovsky M."/>
            <person name="Worthington M."/>
        </authorList>
    </citation>
    <scope>NUCLEOTIDE SEQUENCE [LARGE SCALE GENOMIC DNA]</scope>
    <source>
        <strain evidence="1">PI 553951</strain>
    </source>
</reference>
<sequence>MVEEIRYRSYAGAGRNLGTVNVRRLSENYNTMYVDRYTSSSQYMTWAPPPIFLRQPRALGNAAPTEEVAEASTANNQPFKLWWNDPEMKRRGRVAKYKFYGAEGKMKISLKKGYRWIKKKCLEIVRNL</sequence>
<proteinExistence type="predicted"/>
<dbReference type="PANTHER" id="PTHR33193:SF68">
    <property type="entry name" value="DUF3511 DOMAIN-CONTAINING PROTEIN"/>
    <property type="match status" value="1"/>
</dbReference>
<name>A0AAW1W5D8_RUBAR</name>
<dbReference type="Pfam" id="PF12023">
    <property type="entry name" value="DUF3511"/>
    <property type="match status" value="1"/>
</dbReference>
<accession>A0AAW1W5D8</accession>
<dbReference type="Proteomes" id="UP001457282">
    <property type="component" value="Unassembled WGS sequence"/>
</dbReference>
<evidence type="ECO:0000313" key="2">
    <source>
        <dbReference type="Proteomes" id="UP001457282"/>
    </source>
</evidence>
<dbReference type="AlphaFoldDB" id="A0AAW1W5D8"/>
<dbReference type="PANTHER" id="PTHR33193">
    <property type="entry name" value="DOMAIN PROTEIN, PUTATIVE (DUF3511)-RELATED"/>
    <property type="match status" value="1"/>
</dbReference>
<evidence type="ECO:0000313" key="1">
    <source>
        <dbReference type="EMBL" id="KAK9919944.1"/>
    </source>
</evidence>
<protein>
    <submittedName>
        <fullName evidence="1">Uncharacterized protein</fullName>
    </submittedName>
</protein>
<gene>
    <name evidence="1" type="ORF">M0R45_028516</name>
</gene>
<organism evidence="1 2">
    <name type="scientific">Rubus argutus</name>
    <name type="common">Southern blackberry</name>
    <dbReference type="NCBI Taxonomy" id="59490"/>
    <lineage>
        <taxon>Eukaryota</taxon>
        <taxon>Viridiplantae</taxon>
        <taxon>Streptophyta</taxon>
        <taxon>Embryophyta</taxon>
        <taxon>Tracheophyta</taxon>
        <taxon>Spermatophyta</taxon>
        <taxon>Magnoliopsida</taxon>
        <taxon>eudicotyledons</taxon>
        <taxon>Gunneridae</taxon>
        <taxon>Pentapetalae</taxon>
        <taxon>rosids</taxon>
        <taxon>fabids</taxon>
        <taxon>Rosales</taxon>
        <taxon>Rosaceae</taxon>
        <taxon>Rosoideae</taxon>
        <taxon>Rosoideae incertae sedis</taxon>
        <taxon>Rubus</taxon>
    </lineage>
</organism>
<dbReference type="EMBL" id="JBEDUW010000006">
    <property type="protein sequence ID" value="KAK9919944.1"/>
    <property type="molecule type" value="Genomic_DNA"/>
</dbReference>
<keyword evidence="2" id="KW-1185">Reference proteome</keyword>
<comment type="caution">
    <text evidence="1">The sequence shown here is derived from an EMBL/GenBank/DDBJ whole genome shotgun (WGS) entry which is preliminary data.</text>
</comment>